<comment type="caution">
    <text evidence="1">The sequence shown here is derived from an EMBL/GenBank/DDBJ whole genome shotgun (WGS) entry which is preliminary data.</text>
</comment>
<keyword evidence="2" id="KW-1185">Reference proteome</keyword>
<dbReference type="Proteomes" id="UP001596472">
    <property type="component" value="Unassembled WGS sequence"/>
</dbReference>
<evidence type="ECO:0000313" key="2">
    <source>
        <dbReference type="Proteomes" id="UP001596472"/>
    </source>
</evidence>
<sequence length="220" mass="25323">MRVFIPTCETAVCTIPEWHRADMKGSEEEITSPSGWSPGALNLAQGIAQKLHAQLLHADMSRLLIDLSKHPEDDERWSRFSQKLTPDQRQRLDERQKKYYLDTFVQRVEDALKRNDEIIHLSVDTRPNLGDTHIVFSYDSRSSSEADWVNEWIHAIRAQLPEVVIQIEGTPTRSLAGYMRTRFPANFSSVQIIVNQATFLEGKPIKWIDLKKVITTTVPR</sequence>
<name>A0ABW2L350_9BACT</name>
<dbReference type="EMBL" id="JBHTBS010000001">
    <property type="protein sequence ID" value="MFC7336098.1"/>
    <property type="molecule type" value="Genomic_DNA"/>
</dbReference>
<dbReference type="Gene3D" id="3.40.630.40">
    <property type="entry name" value="Zn-dependent exopeptidases"/>
    <property type="match status" value="1"/>
</dbReference>
<dbReference type="SUPFAM" id="SSF53187">
    <property type="entry name" value="Zn-dependent exopeptidases"/>
    <property type="match status" value="1"/>
</dbReference>
<reference evidence="2" key="1">
    <citation type="journal article" date="2019" name="Int. J. Syst. Evol. Microbiol.">
        <title>The Global Catalogue of Microorganisms (GCM) 10K type strain sequencing project: providing services to taxonomists for standard genome sequencing and annotation.</title>
        <authorList>
            <consortium name="The Broad Institute Genomics Platform"/>
            <consortium name="The Broad Institute Genome Sequencing Center for Infectious Disease"/>
            <person name="Wu L."/>
            <person name="Ma J."/>
        </authorList>
    </citation>
    <scope>NUCLEOTIDE SEQUENCE [LARGE SCALE GENOMIC DNA]</scope>
    <source>
        <strain evidence="2">CGMCC 4.1467</strain>
    </source>
</reference>
<gene>
    <name evidence="1" type="ORF">ACFQY0_02825</name>
</gene>
<evidence type="ECO:0000313" key="1">
    <source>
        <dbReference type="EMBL" id="MFC7336098.1"/>
    </source>
</evidence>
<protein>
    <submittedName>
        <fullName evidence="1">Uncharacterized protein</fullName>
    </submittedName>
</protein>
<accession>A0ABW2L350</accession>
<dbReference type="RefSeq" id="WP_379708874.1">
    <property type="nucleotide sequence ID" value="NZ_JBHTBS010000001.1"/>
</dbReference>
<proteinExistence type="predicted"/>
<organism evidence="1 2">
    <name type="scientific">Haloferula chungangensis</name>
    <dbReference type="NCBI Taxonomy" id="1048331"/>
    <lineage>
        <taxon>Bacteria</taxon>
        <taxon>Pseudomonadati</taxon>
        <taxon>Verrucomicrobiota</taxon>
        <taxon>Verrucomicrobiia</taxon>
        <taxon>Verrucomicrobiales</taxon>
        <taxon>Verrucomicrobiaceae</taxon>
        <taxon>Haloferula</taxon>
    </lineage>
</organism>